<dbReference type="InterPro" id="IPR004090">
    <property type="entry name" value="Chemotax_Me-accpt_rcpt"/>
</dbReference>
<evidence type="ECO:0000256" key="1">
    <source>
        <dbReference type="ARBA" id="ARBA00004370"/>
    </source>
</evidence>
<feature type="domain" description="HAMP" evidence="7">
    <location>
        <begin position="228"/>
        <end position="281"/>
    </location>
</feature>
<keyword evidence="5" id="KW-1133">Transmembrane helix</keyword>
<feature type="domain" description="Methyl-accepting transducer" evidence="6">
    <location>
        <begin position="286"/>
        <end position="522"/>
    </location>
</feature>
<keyword evidence="9" id="KW-1185">Reference proteome</keyword>
<dbReference type="PROSITE" id="PS50111">
    <property type="entry name" value="CHEMOTAXIS_TRANSDUC_2"/>
    <property type="match status" value="1"/>
</dbReference>
<sequence length="559" mass="61789">MNLFRNLTLSFKISGLVILLLCALLFMSINLVSNSRTVVNNVTLDSDILTFYVNINNKWKNINKSYQLSEDIGMLFSARAIEQQDLEDATNQTKSLIDDYVISLSVTSEKLEREWNKTLKLEEDKGLIQVRDQLIEQVNQLNKALSSLTNVWITQATFVARKKAEKEVTKAFKPINESINQLNDMHDTLVALRSERIIAEENKIVVQSTILAISIFIVVIIVSLLMLRRLKKDLYSIVSVTSSLAKGDLSRNLETGENKDEISEIKRSIFSMTNNLKNIFKSVISLANNLDTSTDGLLSDNKQRINDAEFQRSQMAKLSNSVDELYAVSTQLSEHADNAVSKSDGAIESAQKGKEIVNATINSIEGLAGEIENSVTAIQQLDTEADNITNIVEVIKSIADQTNLLALNAAIEAARAGEQGRGFAVVADEVRNLAKRTQDATGEIQLTLETLKRSTLSAVSVINHSHSKSLESVEYVSNTGHVIDEINVSVEQIKDISKETSAVSSLQTNTLDEIQTNVHDVNQVAEENSNRAQVSMASASSLSDLSKELLTSVSYFKLK</sequence>
<dbReference type="PANTHER" id="PTHR32089:SF120">
    <property type="entry name" value="METHYL-ACCEPTING CHEMOTAXIS PROTEIN TLPQ"/>
    <property type="match status" value="1"/>
</dbReference>
<comment type="caution">
    <text evidence="8">The sequence shown here is derived from an EMBL/GenBank/DDBJ whole genome shotgun (WGS) entry which is preliminary data.</text>
</comment>
<dbReference type="Gene3D" id="1.10.287.950">
    <property type="entry name" value="Methyl-accepting chemotaxis protein"/>
    <property type="match status" value="1"/>
</dbReference>
<dbReference type="InterPro" id="IPR003660">
    <property type="entry name" value="HAMP_dom"/>
</dbReference>
<evidence type="ECO:0000256" key="2">
    <source>
        <dbReference type="ARBA" id="ARBA00023224"/>
    </source>
</evidence>
<dbReference type="CDD" id="cd11386">
    <property type="entry name" value="MCP_signal"/>
    <property type="match status" value="1"/>
</dbReference>
<evidence type="ECO:0000259" key="7">
    <source>
        <dbReference type="PROSITE" id="PS50885"/>
    </source>
</evidence>
<proteinExistence type="inferred from homology"/>
<evidence type="ECO:0000256" key="4">
    <source>
        <dbReference type="PROSITE-ProRule" id="PRU00284"/>
    </source>
</evidence>
<evidence type="ECO:0000259" key="6">
    <source>
        <dbReference type="PROSITE" id="PS50111"/>
    </source>
</evidence>
<dbReference type="SMART" id="SM00283">
    <property type="entry name" value="MA"/>
    <property type="match status" value="1"/>
</dbReference>
<feature type="transmembrane region" description="Helical" evidence="5">
    <location>
        <begin position="204"/>
        <end position="227"/>
    </location>
</feature>
<evidence type="ECO:0000256" key="3">
    <source>
        <dbReference type="ARBA" id="ARBA00029447"/>
    </source>
</evidence>
<keyword evidence="5" id="KW-0812">Transmembrane</keyword>
<dbReference type="InterPro" id="IPR004089">
    <property type="entry name" value="MCPsignal_dom"/>
</dbReference>
<keyword evidence="2 4" id="KW-0807">Transducer</keyword>
<dbReference type="RefSeq" id="WP_341628149.1">
    <property type="nucleotide sequence ID" value="NZ_JBAKBA010000022.1"/>
</dbReference>
<protein>
    <submittedName>
        <fullName evidence="8">Methyl-accepting chemotaxis protein</fullName>
    </submittedName>
</protein>
<comment type="subcellular location">
    <subcellularLocation>
        <location evidence="1">Membrane</location>
    </subcellularLocation>
</comment>
<dbReference type="PROSITE" id="PS50885">
    <property type="entry name" value="HAMP"/>
    <property type="match status" value="1"/>
</dbReference>
<name>A0ABU9HCT5_9GAMM</name>
<dbReference type="PANTHER" id="PTHR32089">
    <property type="entry name" value="METHYL-ACCEPTING CHEMOTAXIS PROTEIN MCPB"/>
    <property type="match status" value="1"/>
</dbReference>
<comment type="similarity">
    <text evidence="3">Belongs to the methyl-accepting chemotaxis (MCP) protein family.</text>
</comment>
<gene>
    <name evidence="8" type="ORF">V6255_10705</name>
</gene>
<dbReference type="PRINTS" id="PR00260">
    <property type="entry name" value="CHEMTRNSDUCR"/>
</dbReference>
<evidence type="ECO:0000313" key="8">
    <source>
        <dbReference type="EMBL" id="MEL0659608.1"/>
    </source>
</evidence>
<evidence type="ECO:0000313" key="9">
    <source>
        <dbReference type="Proteomes" id="UP001366060"/>
    </source>
</evidence>
<keyword evidence="5" id="KW-0472">Membrane</keyword>
<dbReference type="SUPFAM" id="SSF58104">
    <property type="entry name" value="Methyl-accepting chemotaxis protein (MCP) signaling domain"/>
    <property type="match status" value="1"/>
</dbReference>
<organism evidence="8 9">
    <name type="scientific">Psychromonas arctica</name>
    <dbReference type="NCBI Taxonomy" id="168275"/>
    <lineage>
        <taxon>Bacteria</taxon>
        <taxon>Pseudomonadati</taxon>
        <taxon>Pseudomonadota</taxon>
        <taxon>Gammaproteobacteria</taxon>
        <taxon>Alteromonadales</taxon>
        <taxon>Psychromonadaceae</taxon>
        <taxon>Psychromonas</taxon>
    </lineage>
</organism>
<evidence type="ECO:0000256" key="5">
    <source>
        <dbReference type="SAM" id="Phobius"/>
    </source>
</evidence>
<accession>A0ABU9HCT5</accession>
<dbReference type="Pfam" id="PF00015">
    <property type="entry name" value="MCPsignal"/>
    <property type="match status" value="1"/>
</dbReference>
<dbReference type="Proteomes" id="UP001366060">
    <property type="component" value="Unassembled WGS sequence"/>
</dbReference>
<dbReference type="EMBL" id="JBAKBA010000022">
    <property type="protein sequence ID" value="MEL0659608.1"/>
    <property type="molecule type" value="Genomic_DNA"/>
</dbReference>
<reference evidence="8 9" key="1">
    <citation type="submission" date="2024-02" db="EMBL/GenBank/DDBJ databases">
        <title>Bacteria isolated from the canopy kelp, Nereocystis luetkeana.</title>
        <authorList>
            <person name="Pfister C.A."/>
            <person name="Younker I.T."/>
            <person name="Light S.H."/>
        </authorList>
    </citation>
    <scope>NUCLEOTIDE SEQUENCE [LARGE SCALE GENOMIC DNA]</scope>
    <source>
        <strain evidence="8 9">TI.2.07</strain>
    </source>
</reference>